<evidence type="ECO:0000313" key="1">
    <source>
        <dbReference type="EMBL" id="PIN24448.1"/>
    </source>
</evidence>
<sequence length="101" mass="11774">MPKKRTKYQFLGRGLISIYNGNKLLSGKGSHERTKYRANYRLHNPHASLNFNIRLHVIHLSYDDYQDAMTLLLPVIDYLQTSFSPRKPHLAIRLRKQGLPA</sequence>
<dbReference type="AlphaFoldDB" id="A0A2G9I3W0"/>
<dbReference type="EMBL" id="NKXS01000415">
    <property type="protein sequence ID" value="PIN24448.1"/>
    <property type="molecule type" value="Genomic_DNA"/>
</dbReference>
<dbReference type="Proteomes" id="UP000231279">
    <property type="component" value="Unassembled WGS sequence"/>
</dbReference>
<reference evidence="2" key="1">
    <citation type="journal article" date="2018" name="Gigascience">
        <title>Genome assembly of the Pink Ipe (Handroanthus impetiginosus, Bignoniaceae), a highly valued, ecologically keystone Neotropical timber forest tree.</title>
        <authorList>
            <person name="Silva-Junior O.B."/>
            <person name="Grattapaglia D."/>
            <person name="Novaes E."/>
            <person name="Collevatti R.G."/>
        </authorList>
    </citation>
    <scope>NUCLEOTIDE SEQUENCE [LARGE SCALE GENOMIC DNA]</scope>
    <source>
        <strain evidence="2">cv. UFG-1</strain>
    </source>
</reference>
<proteinExistence type="predicted"/>
<accession>A0A2G9I3W0</accession>
<name>A0A2G9I3W0_9LAMI</name>
<protein>
    <submittedName>
        <fullName evidence="1">Uncharacterized protein</fullName>
    </submittedName>
</protein>
<comment type="caution">
    <text evidence="1">The sequence shown here is derived from an EMBL/GenBank/DDBJ whole genome shotgun (WGS) entry which is preliminary data.</text>
</comment>
<evidence type="ECO:0000313" key="2">
    <source>
        <dbReference type="Proteomes" id="UP000231279"/>
    </source>
</evidence>
<organism evidence="1 2">
    <name type="scientific">Handroanthus impetiginosus</name>
    <dbReference type="NCBI Taxonomy" id="429701"/>
    <lineage>
        <taxon>Eukaryota</taxon>
        <taxon>Viridiplantae</taxon>
        <taxon>Streptophyta</taxon>
        <taxon>Embryophyta</taxon>
        <taxon>Tracheophyta</taxon>
        <taxon>Spermatophyta</taxon>
        <taxon>Magnoliopsida</taxon>
        <taxon>eudicotyledons</taxon>
        <taxon>Gunneridae</taxon>
        <taxon>Pentapetalae</taxon>
        <taxon>asterids</taxon>
        <taxon>lamiids</taxon>
        <taxon>Lamiales</taxon>
        <taxon>Bignoniaceae</taxon>
        <taxon>Crescentiina</taxon>
        <taxon>Tabebuia alliance</taxon>
        <taxon>Handroanthus</taxon>
    </lineage>
</organism>
<gene>
    <name evidence="1" type="ORF">CDL12_02799</name>
</gene>
<keyword evidence="2" id="KW-1185">Reference proteome</keyword>